<feature type="transmembrane region" description="Helical" evidence="2">
    <location>
        <begin position="14"/>
        <end position="34"/>
    </location>
</feature>
<feature type="region of interest" description="Disordered" evidence="1">
    <location>
        <begin position="267"/>
        <end position="288"/>
    </location>
</feature>
<feature type="transmembrane region" description="Helical" evidence="2">
    <location>
        <begin position="80"/>
        <end position="102"/>
    </location>
</feature>
<dbReference type="Proteomes" id="UP001345013">
    <property type="component" value="Unassembled WGS sequence"/>
</dbReference>
<organism evidence="3 4">
    <name type="scientific">Lithohypha guttulata</name>
    <dbReference type="NCBI Taxonomy" id="1690604"/>
    <lineage>
        <taxon>Eukaryota</taxon>
        <taxon>Fungi</taxon>
        <taxon>Dikarya</taxon>
        <taxon>Ascomycota</taxon>
        <taxon>Pezizomycotina</taxon>
        <taxon>Eurotiomycetes</taxon>
        <taxon>Chaetothyriomycetidae</taxon>
        <taxon>Chaetothyriales</taxon>
        <taxon>Trichomeriaceae</taxon>
        <taxon>Lithohypha</taxon>
    </lineage>
</organism>
<evidence type="ECO:0008006" key="5">
    <source>
        <dbReference type="Google" id="ProtNLM"/>
    </source>
</evidence>
<accession>A0ABR0KBE1</accession>
<dbReference type="PANTHER" id="PTHR37451:SF3">
    <property type="entry name" value="MARVEL DOMAIN-CONTAINING PROTEIN"/>
    <property type="match status" value="1"/>
</dbReference>
<reference evidence="3 4" key="1">
    <citation type="submission" date="2023-08" db="EMBL/GenBank/DDBJ databases">
        <title>Black Yeasts Isolated from many extreme environments.</title>
        <authorList>
            <person name="Coleine C."/>
            <person name="Stajich J.E."/>
            <person name="Selbmann L."/>
        </authorList>
    </citation>
    <scope>NUCLEOTIDE SEQUENCE [LARGE SCALE GENOMIC DNA]</scope>
    <source>
        <strain evidence="3 4">CCFEE 5885</strain>
    </source>
</reference>
<sequence length="288" mass="30789">MRIEQDRLGRLKQWIYIGSAAVLFITWCLSLAALTQKGPVDGRLGWVFGLCFLTVPLLIYQSLTPMWSRTARFSNPHAHCIVDSLLCLFWFAAWVALASYVASGKGKGSGSSTDDKANSTGCDNFAHGSARKCKISEADIAISVVLMLCFVATAFFSFRVLMEYRRTGIATDETFAGAEAGPGKAGDVVKRDVSYPRNGGGMGYKEDDEAFDSRLDVDGGRDTGYSFEDARVQGGAPGLRGGYGGLGVPQPYGGSGYESVPNPAVEHDGFVDDGRPTSFGGRLGGGRM</sequence>
<keyword evidence="2" id="KW-0472">Membrane</keyword>
<dbReference type="PANTHER" id="PTHR37451">
    <property type="entry name" value="MARVEL DOMAIN"/>
    <property type="match status" value="1"/>
</dbReference>
<name>A0ABR0KBE1_9EURO</name>
<proteinExistence type="predicted"/>
<evidence type="ECO:0000256" key="1">
    <source>
        <dbReference type="SAM" id="MobiDB-lite"/>
    </source>
</evidence>
<keyword evidence="2" id="KW-0812">Transmembrane</keyword>
<dbReference type="EMBL" id="JAVRRG010000048">
    <property type="protein sequence ID" value="KAK5093065.1"/>
    <property type="molecule type" value="Genomic_DNA"/>
</dbReference>
<gene>
    <name evidence="3" type="ORF">LTR24_004595</name>
</gene>
<evidence type="ECO:0000313" key="4">
    <source>
        <dbReference type="Proteomes" id="UP001345013"/>
    </source>
</evidence>
<evidence type="ECO:0000256" key="2">
    <source>
        <dbReference type="SAM" id="Phobius"/>
    </source>
</evidence>
<keyword evidence="4" id="KW-1185">Reference proteome</keyword>
<feature type="transmembrane region" description="Helical" evidence="2">
    <location>
        <begin position="46"/>
        <end position="68"/>
    </location>
</feature>
<evidence type="ECO:0000313" key="3">
    <source>
        <dbReference type="EMBL" id="KAK5093065.1"/>
    </source>
</evidence>
<feature type="transmembrane region" description="Helical" evidence="2">
    <location>
        <begin position="140"/>
        <end position="161"/>
    </location>
</feature>
<comment type="caution">
    <text evidence="3">The sequence shown here is derived from an EMBL/GenBank/DDBJ whole genome shotgun (WGS) entry which is preliminary data.</text>
</comment>
<protein>
    <recommendedName>
        <fullName evidence="5">MARVEL domain-containing protein</fullName>
    </recommendedName>
</protein>
<keyword evidence="2" id="KW-1133">Transmembrane helix</keyword>